<dbReference type="InterPro" id="IPR050505">
    <property type="entry name" value="WDR55/POC1"/>
</dbReference>
<evidence type="ECO:0000256" key="5">
    <source>
        <dbReference type="ARBA" id="ARBA00039514"/>
    </source>
</evidence>
<dbReference type="PROSITE" id="PS50082">
    <property type="entry name" value="WD_REPEATS_2"/>
    <property type="match status" value="1"/>
</dbReference>
<gene>
    <name evidence="7" type="ORF">MERGE_000864</name>
</gene>
<evidence type="ECO:0000256" key="2">
    <source>
        <dbReference type="ARBA" id="ARBA00022574"/>
    </source>
</evidence>
<proteinExistence type="inferred from homology"/>
<dbReference type="InterPro" id="IPR015943">
    <property type="entry name" value="WD40/YVTN_repeat-like_dom_sf"/>
</dbReference>
<dbReference type="Pfam" id="PF24796">
    <property type="entry name" value="WDR55"/>
    <property type="match status" value="1"/>
</dbReference>
<comment type="similarity">
    <text evidence="1">Belongs to the WD repeat WDR55 family.</text>
</comment>
<evidence type="ECO:0000313" key="7">
    <source>
        <dbReference type="EMBL" id="QSL66484.1"/>
    </source>
</evidence>
<evidence type="ECO:0000256" key="1">
    <source>
        <dbReference type="ARBA" id="ARBA00007625"/>
    </source>
</evidence>
<keyword evidence="3" id="KW-0677">Repeat</keyword>
<evidence type="ECO:0000256" key="3">
    <source>
        <dbReference type="ARBA" id="ARBA00022737"/>
    </source>
</evidence>
<evidence type="ECO:0000256" key="6">
    <source>
        <dbReference type="PROSITE-ProRule" id="PRU00221"/>
    </source>
</evidence>
<keyword evidence="8" id="KW-1185">Reference proteome</keyword>
<evidence type="ECO:0000256" key="4">
    <source>
        <dbReference type="ARBA" id="ARBA00039238"/>
    </source>
</evidence>
<dbReference type="OrthoDB" id="2288928at2759"/>
<dbReference type="PANTHER" id="PTHR44019:SF20">
    <property type="entry name" value="WD REPEAT-CONTAINING PROTEIN 55"/>
    <property type="match status" value="1"/>
</dbReference>
<protein>
    <recommendedName>
        <fullName evidence="4">WD repeat-containing protein JIP5</fullName>
    </recommendedName>
    <alternativeName>
        <fullName evidence="5">WD repeat-containing protein jip5</fullName>
    </alternativeName>
</protein>
<accession>A0A899G1P7</accession>
<evidence type="ECO:0000313" key="8">
    <source>
        <dbReference type="Proteomes" id="UP000663699"/>
    </source>
</evidence>
<keyword evidence="2 6" id="KW-0853">WD repeat</keyword>
<dbReference type="AlphaFoldDB" id="A0A899G1P7"/>
<name>A0A899G1P7_9ASCO</name>
<dbReference type="InterPro" id="IPR001680">
    <property type="entry name" value="WD40_rpt"/>
</dbReference>
<dbReference type="SMART" id="SM00320">
    <property type="entry name" value="WD40"/>
    <property type="match status" value="5"/>
</dbReference>
<organism evidence="7 8">
    <name type="scientific">Pneumocystis wakefieldiae</name>
    <dbReference type="NCBI Taxonomy" id="38082"/>
    <lineage>
        <taxon>Eukaryota</taxon>
        <taxon>Fungi</taxon>
        <taxon>Dikarya</taxon>
        <taxon>Ascomycota</taxon>
        <taxon>Taphrinomycotina</taxon>
        <taxon>Pneumocystomycetes</taxon>
        <taxon>Pneumocystaceae</taxon>
        <taxon>Pneumocystis</taxon>
    </lineage>
</organism>
<dbReference type="PANTHER" id="PTHR44019">
    <property type="entry name" value="WD REPEAT-CONTAINING PROTEIN 55"/>
    <property type="match status" value="1"/>
</dbReference>
<reference evidence="7" key="1">
    <citation type="submission" date="2020-06" db="EMBL/GenBank/DDBJ databases">
        <title>Genomes of multiple members of Pneumocystis genus reveal paths to human pathogen Pneumocystis jirovecii.</title>
        <authorList>
            <person name="Cisse O.H."/>
            <person name="Ma L."/>
            <person name="Dekker J."/>
            <person name="Khil P."/>
            <person name="Jo J."/>
            <person name="Brenchley J."/>
            <person name="Blair R."/>
            <person name="Pahar B."/>
            <person name="Chabe M."/>
            <person name="Van Rompay K.A."/>
            <person name="Keesler R."/>
            <person name="Sukura A."/>
            <person name="Hirsch V."/>
            <person name="Kutty G."/>
            <person name="Liu Y."/>
            <person name="Peng L."/>
            <person name="Chen J."/>
            <person name="Song J."/>
            <person name="Weissenbacher-Lang C."/>
            <person name="Xu J."/>
            <person name="Upham N.S."/>
            <person name="Stajich J.E."/>
            <person name="Cuomo C.A."/>
            <person name="Cushion M.T."/>
            <person name="Kovacs J.A."/>
        </authorList>
    </citation>
    <scope>NUCLEOTIDE SEQUENCE</scope>
    <source>
        <strain evidence="7">2A</strain>
    </source>
</reference>
<dbReference type="InterPro" id="IPR036322">
    <property type="entry name" value="WD40_repeat_dom_sf"/>
</dbReference>
<dbReference type="Proteomes" id="UP000663699">
    <property type="component" value="Chromosome 12"/>
</dbReference>
<dbReference type="Gene3D" id="2.130.10.10">
    <property type="entry name" value="YVTN repeat-like/Quinoprotein amine dehydrogenase"/>
    <property type="match status" value="2"/>
</dbReference>
<dbReference type="SUPFAM" id="SSF50978">
    <property type="entry name" value="WD40 repeat-like"/>
    <property type="match status" value="1"/>
</dbReference>
<dbReference type="EMBL" id="CP054543">
    <property type="protein sequence ID" value="QSL66484.1"/>
    <property type="molecule type" value="Genomic_DNA"/>
</dbReference>
<feature type="repeat" description="WD" evidence="6">
    <location>
        <begin position="91"/>
        <end position="131"/>
    </location>
</feature>
<sequence>MSLVLDSELFVLRTHPFRPLLTIGTLNGRVSSYHFNLYEKSYDQVWHTYRHRIACRDLRYSVNGEEVISVGADGAIKYAKSDTGRVIWKVKKAHPSAINVVSFLSEMNFVTGDDSGSIKLWDKRSRECIKEVGLHKDYISSFLGLDNMVLLSTSGDASFSVLDFRAVKCLPVFSCDFEEDLLSSCLVKSETIKPKICIGTSSGTIKIFNKGQWDNYTSQILLSKKKDVSSVDIIMTWNDDIVIASGNDGVIRVLNIDPNIPLGILGCEDSSVDVLAKTYDGEWILSGGDKKITAWKAIWNDHFKKHDKPDQDLSDQVRKKKLMLDKDMSFFKDLT</sequence>